<sequence length="115" mass="12260">MSVASPRRRVVAPTRPGIFDANFGIALTADYADGVREGSHPKAETRAGRAGVIARLGPRAARSRRTHNSSWAPVRTSGRSVRAVAERTLPSSPGRNSSLLLITRCLRLAATGTAW</sequence>
<proteinExistence type="predicted"/>
<dbReference type="EMBL" id="CAKXAJ010025574">
    <property type="protein sequence ID" value="CAH2241291.1"/>
    <property type="molecule type" value="Genomic_DNA"/>
</dbReference>
<dbReference type="OrthoDB" id="6914266at2759"/>
<reference evidence="2" key="1">
    <citation type="submission" date="2022-03" db="EMBL/GenBank/DDBJ databases">
        <authorList>
            <person name="Lindestad O."/>
        </authorList>
    </citation>
    <scope>NUCLEOTIDE SEQUENCE</scope>
</reference>
<keyword evidence="3" id="KW-1185">Reference proteome</keyword>
<comment type="caution">
    <text evidence="2">The sequence shown here is derived from an EMBL/GenBank/DDBJ whole genome shotgun (WGS) entry which is preliminary data.</text>
</comment>
<gene>
    <name evidence="2" type="primary">jg3352</name>
    <name evidence="2" type="ORF">PAEG_LOCUS17738</name>
</gene>
<evidence type="ECO:0000313" key="2">
    <source>
        <dbReference type="EMBL" id="CAH2241291.1"/>
    </source>
</evidence>
<evidence type="ECO:0000313" key="3">
    <source>
        <dbReference type="Proteomes" id="UP000838756"/>
    </source>
</evidence>
<protein>
    <submittedName>
        <fullName evidence="2">Jg3352 protein</fullName>
    </submittedName>
</protein>
<accession>A0A8S4RSA6</accession>
<evidence type="ECO:0000256" key="1">
    <source>
        <dbReference type="SAM" id="MobiDB-lite"/>
    </source>
</evidence>
<organism evidence="2 3">
    <name type="scientific">Pararge aegeria aegeria</name>
    <dbReference type="NCBI Taxonomy" id="348720"/>
    <lineage>
        <taxon>Eukaryota</taxon>
        <taxon>Metazoa</taxon>
        <taxon>Ecdysozoa</taxon>
        <taxon>Arthropoda</taxon>
        <taxon>Hexapoda</taxon>
        <taxon>Insecta</taxon>
        <taxon>Pterygota</taxon>
        <taxon>Neoptera</taxon>
        <taxon>Endopterygota</taxon>
        <taxon>Lepidoptera</taxon>
        <taxon>Glossata</taxon>
        <taxon>Ditrysia</taxon>
        <taxon>Papilionoidea</taxon>
        <taxon>Nymphalidae</taxon>
        <taxon>Satyrinae</taxon>
        <taxon>Satyrini</taxon>
        <taxon>Parargina</taxon>
        <taxon>Pararge</taxon>
    </lineage>
</organism>
<name>A0A8S4RSA6_9NEOP</name>
<feature type="region of interest" description="Disordered" evidence="1">
    <location>
        <begin position="57"/>
        <end position="79"/>
    </location>
</feature>
<dbReference type="Proteomes" id="UP000838756">
    <property type="component" value="Unassembled WGS sequence"/>
</dbReference>
<dbReference type="AlphaFoldDB" id="A0A8S4RSA6"/>